<dbReference type="PANTHER" id="PTHR14949:SF54">
    <property type="entry name" value="VWFD DOMAIN-CONTAINING PROTEIN"/>
    <property type="match status" value="1"/>
</dbReference>
<protein>
    <submittedName>
        <fullName evidence="7">von Willebrand factor D and EGF domain-containing protein-like</fullName>
    </submittedName>
</protein>
<dbReference type="GO" id="GO:0005576">
    <property type="term" value="C:extracellular region"/>
    <property type="evidence" value="ECO:0007669"/>
    <property type="project" value="TreeGrafter"/>
</dbReference>
<evidence type="ECO:0000313" key="7">
    <source>
        <dbReference type="RefSeq" id="XP_022287884.1"/>
    </source>
</evidence>
<evidence type="ECO:0000256" key="4">
    <source>
        <dbReference type="SAM" id="SignalP"/>
    </source>
</evidence>
<evidence type="ECO:0000259" key="5">
    <source>
        <dbReference type="PROSITE" id="PS51233"/>
    </source>
</evidence>
<evidence type="ECO:0000256" key="1">
    <source>
        <dbReference type="ARBA" id="ARBA00022729"/>
    </source>
</evidence>
<keyword evidence="1 4" id="KW-0732">Signal</keyword>
<accession>A0A8B8AD79</accession>
<feature type="domain" description="VWFD" evidence="5">
    <location>
        <begin position="413"/>
        <end position="597"/>
    </location>
</feature>
<dbReference type="Proteomes" id="UP000694844">
    <property type="component" value="Chromosome 6"/>
</dbReference>
<dbReference type="PROSITE" id="PS51233">
    <property type="entry name" value="VWFD"/>
    <property type="match status" value="1"/>
</dbReference>
<dbReference type="PROSITE" id="PS01186">
    <property type="entry name" value="EGF_2"/>
    <property type="match status" value="1"/>
</dbReference>
<dbReference type="InterPro" id="IPR001846">
    <property type="entry name" value="VWF_type-D"/>
</dbReference>
<keyword evidence="3" id="KW-0472">Membrane</keyword>
<dbReference type="Pfam" id="PF00094">
    <property type="entry name" value="VWD"/>
    <property type="match status" value="1"/>
</dbReference>
<dbReference type="InterPro" id="IPR000742">
    <property type="entry name" value="EGF"/>
</dbReference>
<organism evidence="6 7">
    <name type="scientific">Crassostrea virginica</name>
    <name type="common">Eastern oyster</name>
    <dbReference type="NCBI Taxonomy" id="6565"/>
    <lineage>
        <taxon>Eukaryota</taxon>
        <taxon>Metazoa</taxon>
        <taxon>Spiralia</taxon>
        <taxon>Lophotrochozoa</taxon>
        <taxon>Mollusca</taxon>
        <taxon>Bivalvia</taxon>
        <taxon>Autobranchia</taxon>
        <taxon>Pteriomorphia</taxon>
        <taxon>Ostreida</taxon>
        <taxon>Ostreoidea</taxon>
        <taxon>Ostreidae</taxon>
        <taxon>Crassostrea</taxon>
    </lineage>
</organism>
<feature type="chain" id="PRO_5034244099" evidence="4">
    <location>
        <begin position="17"/>
        <end position="1068"/>
    </location>
</feature>
<dbReference type="OrthoDB" id="10001041at2759"/>
<feature type="transmembrane region" description="Helical" evidence="3">
    <location>
        <begin position="1017"/>
        <end position="1038"/>
    </location>
</feature>
<reference evidence="7" key="1">
    <citation type="submission" date="2025-08" db="UniProtKB">
        <authorList>
            <consortium name="RefSeq"/>
        </authorList>
    </citation>
    <scope>IDENTIFICATION</scope>
    <source>
        <tissue evidence="7">Whole sample</tissue>
    </source>
</reference>
<dbReference type="PANTHER" id="PTHR14949">
    <property type="entry name" value="EGF-LIKE-DOMAIN, MULTIPLE 7, 8"/>
    <property type="match status" value="1"/>
</dbReference>
<gene>
    <name evidence="7" type="primary">LOC111100383</name>
</gene>
<dbReference type="KEGG" id="cvn:111100383"/>
<dbReference type="GeneID" id="111100383"/>
<dbReference type="AlphaFoldDB" id="A0A8B8AD79"/>
<dbReference type="InterPro" id="IPR058727">
    <property type="entry name" value="Helical_Vwde"/>
</dbReference>
<dbReference type="GO" id="GO:0009986">
    <property type="term" value="C:cell surface"/>
    <property type="evidence" value="ECO:0007669"/>
    <property type="project" value="TreeGrafter"/>
</dbReference>
<dbReference type="RefSeq" id="XP_022287884.1">
    <property type="nucleotide sequence ID" value="XM_022432176.1"/>
</dbReference>
<dbReference type="Gene3D" id="2.60.120.260">
    <property type="entry name" value="Galactose-binding domain-like"/>
    <property type="match status" value="1"/>
</dbReference>
<keyword evidence="6" id="KW-1185">Reference proteome</keyword>
<dbReference type="GO" id="GO:0005102">
    <property type="term" value="F:signaling receptor binding"/>
    <property type="evidence" value="ECO:0007669"/>
    <property type="project" value="TreeGrafter"/>
</dbReference>
<sequence>METIMHFLFLFTCAIAQNVEGPEDPCKTAYILDKMDQRFKENVAHNSSMLLCDRYRLGNGRWVRADGQDLLQTEPGLAELCGTRYPIWMKEAPPDTVGEEVERDACVMGLRGPCSKKLPIKIKKCVGYNVYYLTPPSACYKAYCFQYSEKGTPPTEVIPRPVVRHELVRMEAIIPNQELHFVCQFPPKGNVYYYQVIWYIEDEPVVIKDPVKMDAIQQTNLGYNQDPSKGYTKLGINVKCAVRLKVVPEGPPGPLSILSENFFAGIQVTSTKVNIRRDQPNENITIKLTVPFGCPILPDGSVEPCGLDVEMNVPRDPEKCKSEIKAAKAIDLIGQGKNCGFRISNTNWQESISLPIAFIDKPEYKLDLPDSPDGAFRIGMITGQKEGSPAWSGIELHDVYVHIQDSSDIWQGKKCAALNDPHMYTFDGRGFENQNKGRFVLYWGKNRNFPMEVQIETTECNSWPGRTNQPYCVCAVVVRAGADVFLIDRCRHRRIQITYLSCKENLLDARKESEMEYKVYFPSGTYVHAMLEDYTGVRTINVHVYPSKSDNDQTLGLCGTLNENRADDFMDRDGNLLREEREFNTYWSLRDEEFLANMNDDELNALPRWKNDVVYCTCPHQHVFGDKPEAIGQCSEDTIVRCAKEENQQLNKNKCRIRSKRSTRRPFSHKMFEIHNHDFGEMEEVQLFRNKRATDENWTEEKARAYCNTFMKNSQTFKACDQVPSVNSVFLIENCVLDILMTNSTIWAAGGREALRTSCMKELSQNTTLKEDEEEGKPSIAEQIREVVCINECSGHGTCLNGTCDCDEGYGAKDCSMDLNKPPFVYGVNIDEGGLCDRRHCQKAVVEGFGFLDMETLKCSLSIFQVTENKTKVGETKTYIVPGEHDSIAEVICPLGPARRRRSVPEGFIQGITMSVSNNGQNYSTEHTLYILDGDCQDTVNVSGDIQFTLRKGYCYINGKCYGDGQLHGEDECMNCNSSKSTGNWSKVEGCGVTTNDENKEIEGKPSPEEDISTTTIIAIVIVCILIIAALAIAVILFRKKKKKSGRLSLKPEREKVVYSEVATTENI</sequence>
<keyword evidence="3" id="KW-0812">Transmembrane</keyword>
<dbReference type="InterPro" id="IPR050969">
    <property type="entry name" value="Dev_Signal_Modulators"/>
</dbReference>
<evidence type="ECO:0000313" key="6">
    <source>
        <dbReference type="Proteomes" id="UP000694844"/>
    </source>
</evidence>
<keyword evidence="3" id="KW-1133">Transmembrane helix</keyword>
<dbReference type="Pfam" id="PF26129">
    <property type="entry name" value="Vwde"/>
    <property type="match status" value="1"/>
</dbReference>
<name>A0A8B8AD79_CRAVI</name>
<keyword evidence="2" id="KW-1015">Disulfide bond</keyword>
<evidence type="ECO:0000256" key="3">
    <source>
        <dbReference type="SAM" id="Phobius"/>
    </source>
</evidence>
<feature type="signal peptide" evidence="4">
    <location>
        <begin position="1"/>
        <end position="16"/>
    </location>
</feature>
<proteinExistence type="predicted"/>
<evidence type="ECO:0000256" key="2">
    <source>
        <dbReference type="ARBA" id="ARBA00023157"/>
    </source>
</evidence>